<dbReference type="InterPro" id="IPR003594">
    <property type="entry name" value="HATPase_dom"/>
</dbReference>
<evidence type="ECO:0000313" key="4">
    <source>
        <dbReference type="EMBL" id="PHP67447.1"/>
    </source>
</evidence>
<dbReference type="GO" id="GO:0000160">
    <property type="term" value="P:phosphorelay signal transduction system"/>
    <property type="evidence" value="ECO:0007669"/>
    <property type="project" value="InterPro"/>
</dbReference>
<dbReference type="CDD" id="cd16936">
    <property type="entry name" value="HATPase_RsbW-like"/>
    <property type="match status" value="1"/>
</dbReference>
<dbReference type="SMART" id="SM00448">
    <property type="entry name" value="REC"/>
    <property type="match status" value="1"/>
</dbReference>
<dbReference type="AlphaFoldDB" id="A0A2G1QPH2"/>
<name>A0A2G1QPH2_9HYPH</name>
<reference evidence="4 5" key="1">
    <citation type="submission" date="2017-10" db="EMBL/GenBank/DDBJ databases">
        <title>Sedimentibacterium mangrovi gen. nov., sp. nov., a novel member of family Phyllobacteriacea isolated from mangrove sediment.</title>
        <authorList>
            <person name="Liao H."/>
            <person name="Tian Y."/>
        </authorList>
    </citation>
    <scope>NUCLEOTIDE SEQUENCE [LARGE SCALE GENOMIC DNA]</scope>
    <source>
        <strain evidence="4 5">X9-2-2</strain>
    </source>
</reference>
<evidence type="ECO:0000259" key="3">
    <source>
        <dbReference type="PROSITE" id="PS50110"/>
    </source>
</evidence>
<dbReference type="SUPFAM" id="SSF55874">
    <property type="entry name" value="ATPase domain of HSP90 chaperone/DNA topoisomerase II/histidine kinase"/>
    <property type="match status" value="1"/>
</dbReference>
<organism evidence="4 5">
    <name type="scientific">Zhengella mangrovi</name>
    <dbReference type="NCBI Taxonomy" id="1982044"/>
    <lineage>
        <taxon>Bacteria</taxon>
        <taxon>Pseudomonadati</taxon>
        <taxon>Pseudomonadota</taxon>
        <taxon>Alphaproteobacteria</taxon>
        <taxon>Hyphomicrobiales</taxon>
        <taxon>Notoacmeibacteraceae</taxon>
        <taxon>Zhengella</taxon>
    </lineage>
</organism>
<dbReference type="Gene3D" id="3.30.565.10">
    <property type="entry name" value="Histidine kinase-like ATPase, C-terminal domain"/>
    <property type="match status" value="1"/>
</dbReference>
<sequence length="501" mass="53284">MLIARMEGQGTLETVARMRQVFNCEAFRQTEARQALEELELAFAEIATNAVRHASRKPTEMDVQLHLEGGRFRVEFRDDGSPFSGFERAWTTCGIGPMDPMAEGGRGLWLVRQSTDDLAYDCRHGNLWTFTRSLGAHGRPAILVIEDDDATRGLYIALLSKIAEVSAAGSLAEARAIIADSQFDLIVADYNLGDGDVATLLDTVPDLNTPVIFITADDSGAARETGLRHGIHSVMQKPVRPLELRARASEAIAAHRGHTVRAVRQLTGEVEPMIAALEPLSLTGCRVVARGASASAGGGDTFLDLGRQTLACGSRQRLVLADCAGHGMPARLQSAMLGGLLSGQKREQWRGPDQCLDDLSEAMLSHPAVGKVVATVIVIDVVGRGVLELASGGHPSPLLLASDGAAPFMLEGNLPGLTPECNARPRVLRLKPGERLFVATDGLAPASSATLEGMPDAVATALLRSCAMPLDAAANTIEAAARLAFGSRPADDWTFALFEAD</sequence>
<protein>
    <recommendedName>
        <fullName evidence="3">Response regulatory domain-containing protein</fullName>
    </recommendedName>
</protein>
<dbReference type="Pfam" id="PF07228">
    <property type="entry name" value="SpoIIE"/>
    <property type="match status" value="1"/>
</dbReference>
<dbReference type="Proteomes" id="UP000221168">
    <property type="component" value="Unassembled WGS sequence"/>
</dbReference>
<dbReference type="SUPFAM" id="SSF52172">
    <property type="entry name" value="CheY-like"/>
    <property type="match status" value="1"/>
</dbReference>
<keyword evidence="2" id="KW-0597">Phosphoprotein</keyword>
<dbReference type="PANTHER" id="PTHR43156:SF2">
    <property type="entry name" value="STAGE II SPORULATION PROTEIN E"/>
    <property type="match status" value="1"/>
</dbReference>
<dbReference type="PANTHER" id="PTHR43156">
    <property type="entry name" value="STAGE II SPORULATION PROTEIN E-RELATED"/>
    <property type="match status" value="1"/>
</dbReference>
<dbReference type="InterPro" id="IPR036457">
    <property type="entry name" value="PPM-type-like_dom_sf"/>
</dbReference>
<dbReference type="InterPro" id="IPR001932">
    <property type="entry name" value="PPM-type_phosphatase-like_dom"/>
</dbReference>
<dbReference type="Gene3D" id="3.60.40.10">
    <property type="entry name" value="PPM-type phosphatase domain"/>
    <property type="match status" value="1"/>
</dbReference>
<dbReference type="Pfam" id="PF13581">
    <property type="entry name" value="HATPase_c_2"/>
    <property type="match status" value="1"/>
</dbReference>
<dbReference type="CDD" id="cd00156">
    <property type="entry name" value="REC"/>
    <property type="match status" value="1"/>
</dbReference>
<comment type="caution">
    <text evidence="4">The sequence shown here is derived from an EMBL/GenBank/DDBJ whole genome shotgun (WGS) entry which is preliminary data.</text>
</comment>
<dbReference type="OrthoDB" id="9800252at2"/>
<feature type="domain" description="Response regulatory" evidence="3">
    <location>
        <begin position="141"/>
        <end position="252"/>
    </location>
</feature>
<dbReference type="SMART" id="SM00331">
    <property type="entry name" value="PP2C_SIG"/>
    <property type="match status" value="1"/>
</dbReference>
<dbReference type="GO" id="GO:0016791">
    <property type="term" value="F:phosphatase activity"/>
    <property type="evidence" value="ECO:0007669"/>
    <property type="project" value="TreeGrafter"/>
</dbReference>
<accession>A0A2G1QPH2</accession>
<gene>
    <name evidence="4" type="ORF">CSC94_06985</name>
</gene>
<evidence type="ECO:0000256" key="2">
    <source>
        <dbReference type="PROSITE-ProRule" id="PRU00169"/>
    </source>
</evidence>
<dbReference type="EMBL" id="PDVP01000003">
    <property type="protein sequence ID" value="PHP67447.1"/>
    <property type="molecule type" value="Genomic_DNA"/>
</dbReference>
<keyword evidence="5" id="KW-1185">Reference proteome</keyword>
<feature type="modified residue" description="4-aspartylphosphate" evidence="2">
    <location>
        <position position="189"/>
    </location>
</feature>
<evidence type="ECO:0000313" key="5">
    <source>
        <dbReference type="Proteomes" id="UP000221168"/>
    </source>
</evidence>
<dbReference type="InterPro" id="IPR036890">
    <property type="entry name" value="HATPase_C_sf"/>
</dbReference>
<evidence type="ECO:0000256" key="1">
    <source>
        <dbReference type="ARBA" id="ARBA00022801"/>
    </source>
</evidence>
<keyword evidence="1" id="KW-0378">Hydrolase</keyword>
<proteinExistence type="predicted"/>
<dbReference type="Pfam" id="PF00072">
    <property type="entry name" value="Response_reg"/>
    <property type="match status" value="1"/>
</dbReference>
<dbReference type="InterPro" id="IPR052016">
    <property type="entry name" value="Bact_Sigma-Reg"/>
</dbReference>
<dbReference type="RefSeq" id="WP_099305334.1">
    <property type="nucleotide sequence ID" value="NZ_PDVP01000003.1"/>
</dbReference>
<dbReference type="InterPro" id="IPR001789">
    <property type="entry name" value="Sig_transdc_resp-reg_receiver"/>
</dbReference>
<dbReference type="Gene3D" id="3.40.50.2300">
    <property type="match status" value="1"/>
</dbReference>
<dbReference type="PROSITE" id="PS50110">
    <property type="entry name" value="RESPONSE_REGULATORY"/>
    <property type="match status" value="1"/>
</dbReference>
<dbReference type="InterPro" id="IPR011006">
    <property type="entry name" value="CheY-like_superfamily"/>
</dbReference>